<dbReference type="OrthoDB" id="9807064at2"/>
<accession>A0A4U8SAU8</accession>
<sequence length="262" mass="30522">MRFIWTQSMPSTQVYLTDYIRNNTIESPLVVATKEQTDGIGSRANTWEKVSCGLYLSCALPTALLPHDLPRQSSSIYFGQVLLELLKEFHGDLWLKWPNDFYLQDDKVGGLITQYVKDFVVFGVGLNIFSENKASLLTSEAKNPFKQYDQYKHKDSIESISAEILSQIIRKILHFLSFNIVEFALQKNMDKTFHSIICDTFLHKHMTWHDVFHRYKQDFFKNQRFHTHINRDGDTYKASLQDAQLQDDGSIVLHDTILYSLR</sequence>
<dbReference type="PANTHER" id="PTHR12835">
    <property type="entry name" value="BIOTIN PROTEIN LIGASE"/>
    <property type="match status" value="1"/>
</dbReference>
<protein>
    <submittedName>
        <fullName evidence="3">Biotin--[acetyl-CoA-carboxylase] ligase</fullName>
        <ecNumber evidence="3">6.3.4.15</ecNumber>
    </submittedName>
</protein>
<evidence type="ECO:0000313" key="3">
    <source>
        <dbReference type="EMBL" id="TLD83116.1"/>
    </source>
</evidence>
<dbReference type="RefSeq" id="WP_104696460.1">
    <property type="nucleotide sequence ID" value="NZ_FZNG01000017.1"/>
</dbReference>
<dbReference type="SUPFAM" id="SSF55681">
    <property type="entry name" value="Class II aaRS and biotin synthetases"/>
    <property type="match status" value="1"/>
</dbReference>
<name>A0A4U8SAU8_9HELI</name>
<gene>
    <name evidence="3" type="ORF">LS81_005455</name>
</gene>
<dbReference type="EC" id="6.3.4.15" evidence="3"/>
<keyword evidence="1 3" id="KW-0436">Ligase</keyword>
<dbReference type="InterPro" id="IPR045864">
    <property type="entry name" value="aa-tRNA-synth_II/BPL/LPL"/>
</dbReference>
<dbReference type="AlphaFoldDB" id="A0A4U8SAU8"/>
<dbReference type="Pfam" id="PF03099">
    <property type="entry name" value="BPL_LplA_LipB"/>
    <property type="match status" value="1"/>
</dbReference>
<feature type="domain" description="BPL/LPL catalytic" evidence="2">
    <location>
        <begin position="8"/>
        <end position="117"/>
    </location>
</feature>
<dbReference type="InterPro" id="IPR004408">
    <property type="entry name" value="Biotin_CoA_COase_ligase"/>
</dbReference>
<dbReference type="GO" id="GO:0005737">
    <property type="term" value="C:cytoplasm"/>
    <property type="evidence" value="ECO:0007669"/>
    <property type="project" value="TreeGrafter"/>
</dbReference>
<evidence type="ECO:0000259" key="2">
    <source>
        <dbReference type="Pfam" id="PF03099"/>
    </source>
</evidence>
<dbReference type="Proteomes" id="UP000029878">
    <property type="component" value="Unassembled WGS sequence"/>
</dbReference>
<dbReference type="GO" id="GO:0004077">
    <property type="term" value="F:biotin--[biotin carboxyl-carrier protein] ligase activity"/>
    <property type="evidence" value="ECO:0007669"/>
    <property type="project" value="UniProtKB-EC"/>
</dbReference>
<dbReference type="InterPro" id="IPR004143">
    <property type="entry name" value="BPL_LPL_catalytic"/>
</dbReference>
<reference evidence="3 4" key="1">
    <citation type="journal article" date="2014" name="Genome Announc.">
        <title>Draft genome sequences of eight enterohepatic helicobacter species isolated from both laboratory and wild rodents.</title>
        <authorList>
            <person name="Sheh A."/>
            <person name="Shen Z."/>
            <person name="Fox J.G."/>
        </authorList>
    </citation>
    <scope>NUCLEOTIDE SEQUENCE [LARGE SCALE GENOMIC DNA]</scope>
    <source>
        <strain evidence="3 4">ATCC 700114</strain>
    </source>
</reference>
<dbReference type="NCBIfam" id="TIGR00121">
    <property type="entry name" value="birA_ligase"/>
    <property type="match status" value="1"/>
</dbReference>
<dbReference type="NCBIfam" id="NF006294">
    <property type="entry name" value="PRK08477.1"/>
    <property type="match status" value="1"/>
</dbReference>
<comment type="caution">
    <text evidence="3">The sequence shown here is derived from an EMBL/GenBank/DDBJ whole genome shotgun (WGS) entry which is preliminary data.</text>
</comment>
<dbReference type="PANTHER" id="PTHR12835:SF5">
    <property type="entry name" value="BIOTIN--PROTEIN LIGASE"/>
    <property type="match status" value="1"/>
</dbReference>
<proteinExistence type="predicted"/>
<organism evidence="3 4">
    <name type="scientific">Helicobacter trogontum</name>
    <dbReference type="NCBI Taxonomy" id="50960"/>
    <lineage>
        <taxon>Bacteria</taxon>
        <taxon>Pseudomonadati</taxon>
        <taxon>Campylobacterota</taxon>
        <taxon>Epsilonproteobacteria</taxon>
        <taxon>Campylobacterales</taxon>
        <taxon>Helicobacteraceae</taxon>
        <taxon>Helicobacter</taxon>
    </lineage>
</organism>
<evidence type="ECO:0000313" key="4">
    <source>
        <dbReference type="Proteomes" id="UP000029878"/>
    </source>
</evidence>
<dbReference type="Gene3D" id="3.30.930.10">
    <property type="entry name" value="Bira Bifunctional Protein, Domain 2"/>
    <property type="match status" value="1"/>
</dbReference>
<evidence type="ECO:0000256" key="1">
    <source>
        <dbReference type="ARBA" id="ARBA00022598"/>
    </source>
</evidence>
<dbReference type="EMBL" id="JRPL02000010">
    <property type="protein sequence ID" value="TLD83116.1"/>
    <property type="molecule type" value="Genomic_DNA"/>
</dbReference>